<dbReference type="PIRSF" id="PIRSF027391">
    <property type="entry name" value="Hpre_diP_synt_I"/>
    <property type="match status" value="1"/>
</dbReference>
<keyword evidence="1" id="KW-0812">Transmembrane</keyword>
<proteinExistence type="predicted"/>
<dbReference type="InterPro" id="IPR010898">
    <property type="entry name" value="Hpre_diP_synth_I"/>
</dbReference>
<evidence type="ECO:0000256" key="1">
    <source>
        <dbReference type="SAM" id="Phobius"/>
    </source>
</evidence>
<dbReference type="OrthoDB" id="9799095at2"/>
<keyword evidence="1" id="KW-0472">Membrane</keyword>
<feature type="transmembrane region" description="Helical" evidence="1">
    <location>
        <begin position="74"/>
        <end position="91"/>
    </location>
</feature>
<dbReference type="RefSeq" id="WP_110462897.1">
    <property type="nucleotide sequence ID" value="NZ_QKMR01000018.1"/>
</dbReference>
<dbReference type="AlphaFoldDB" id="A0A318XI29"/>
<accession>A0A318XI29</accession>
<dbReference type="Gene3D" id="1.10.1760.20">
    <property type="match status" value="1"/>
</dbReference>
<protein>
    <submittedName>
        <fullName evidence="2">Heptaprenyl diphosphate synthase</fullName>
    </submittedName>
</protein>
<name>A0A318XI29_9FIRM</name>
<feature type="transmembrane region" description="Helical" evidence="1">
    <location>
        <begin position="132"/>
        <end position="157"/>
    </location>
</feature>
<keyword evidence="1" id="KW-1133">Transmembrane helix</keyword>
<evidence type="ECO:0000313" key="2">
    <source>
        <dbReference type="EMBL" id="PYG86684.1"/>
    </source>
</evidence>
<feature type="transmembrane region" description="Helical" evidence="1">
    <location>
        <begin position="103"/>
        <end position="125"/>
    </location>
</feature>
<feature type="transmembrane region" description="Helical" evidence="1">
    <location>
        <begin position="40"/>
        <end position="62"/>
    </location>
</feature>
<evidence type="ECO:0000313" key="3">
    <source>
        <dbReference type="Proteomes" id="UP000248132"/>
    </source>
</evidence>
<dbReference type="EMBL" id="QKMR01000018">
    <property type="protein sequence ID" value="PYG86684.1"/>
    <property type="molecule type" value="Genomic_DNA"/>
</dbReference>
<dbReference type="Pfam" id="PF07456">
    <property type="entry name" value="Hpre_diP_synt_I"/>
    <property type="match status" value="1"/>
</dbReference>
<gene>
    <name evidence="2" type="ORF">LY28_02907</name>
</gene>
<keyword evidence="3" id="KW-1185">Reference proteome</keyword>
<dbReference type="InterPro" id="IPR014535">
    <property type="entry name" value="Hpre_diP_synt_I"/>
</dbReference>
<sequence>MRTKRLTKMSLLTAIALTIFIFEAQIPVIIPVPGVKMGLANIINIYAVFVLGPADALCILLCRIFLGSAFSGQIMVLLYSLGGGLLCYLAMLLMRRFLTLKEIWVAGIVGAIVHNTGQILVAAVVMKTVSIFYYLPVLLISGIFAGLLTGLSAQFLINHMSLIGKIDSNGGDKRKIFKLKD</sequence>
<dbReference type="Proteomes" id="UP000248132">
    <property type="component" value="Unassembled WGS sequence"/>
</dbReference>
<reference evidence="2 3" key="1">
    <citation type="submission" date="2018-06" db="EMBL/GenBank/DDBJ databases">
        <title>Genomic Encyclopedia of Type Strains, Phase I: the one thousand microbial genomes (KMG-I) project.</title>
        <authorList>
            <person name="Kyrpides N."/>
        </authorList>
    </citation>
    <scope>NUCLEOTIDE SEQUENCE [LARGE SCALE GENOMIC DNA]</scope>
    <source>
        <strain evidence="2 3">DSM 19573</strain>
    </source>
</reference>
<organism evidence="2 3">
    <name type="scientific">Ruminiclostridium sufflavum DSM 19573</name>
    <dbReference type="NCBI Taxonomy" id="1121337"/>
    <lineage>
        <taxon>Bacteria</taxon>
        <taxon>Bacillati</taxon>
        <taxon>Bacillota</taxon>
        <taxon>Clostridia</taxon>
        <taxon>Eubacteriales</taxon>
        <taxon>Oscillospiraceae</taxon>
        <taxon>Ruminiclostridium</taxon>
    </lineage>
</organism>
<comment type="caution">
    <text evidence="2">The sequence shown here is derived from an EMBL/GenBank/DDBJ whole genome shotgun (WGS) entry which is preliminary data.</text>
</comment>